<dbReference type="PANTHER" id="PTHR43434">
    <property type="entry name" value="PHOSPHOGLYCOLATE PHOSPHATASE"/>
    <property type="match status" value="1"/>
</dbReference>
<dbReference type="Pfam" id="PF13419">
    <property type="entry name" value="HAD_2"/>
    <property type="match status" value="1"/>
</dbReference>
<dbReference type="SUPFAM" id="SSF56784">
    <property type="entry name" value="HAD-like"/>
    <property type="match status" value="1"/>
</dbReference>
<dbReference type="InterPro" id="IPR006439">
    <property type="entry name" value="HAD-SF_hydro_IA"/>
</dbReference>
<dbReference type="PRINTS" id="PR00413">
    <property type="entry name" value="HADHALOGNASE"/>
</dbReference>
<organism evidence="2 3">
    <name type="scientific">Candidatus Iainarchaeum sp</name>
    <dbReference type="NCBI Taxonomy" id="3101447"/>
    <lineage>
        <taxon>Archaea</taxon>
        <taxon>Candidatus Iainarchaeota</taxon>
        <taxon>Candidatus Iainarchaeia</taxon>
        <taxon>Candidatus Iainarchaeales</taxon>
        <taxon>Candidatus Iainarchaeaceae</taxon>
        <taxon>Candidatus Iainarchaeum</taxon>
    </lineage>
</organism>
<protein>
    <submittedName>
        <fullName evidence="2">HAD family hydrolase</fullName>
    </submittedName>
</protein>
<dbReference type="Gene3D" id="1.10.150.240">
    <property type="entry name" value="Putative phosphatase, domain 2"/>
    <property type="match status" value="1"/>
</dbReference>
<dbReference type="PANTHER" id="PTHR43434:SF1">
    <property type="entry name" value="PHOSPHOGLYCOLATE PHOSPHATASE"/>
    <property type="match status" value="1"/>
</dbReference>
<sequence>MKSLKAVIFDLDGTLVDTIPFHSQSFFELFSDLNHPVPMRRIRPLIRHPTEKIFEKLHARKRLGMDIEKLLELRRKKYYELIRGKKIVFSDAYPALLELHRYKKGIATNSSRQTLEASTNQRLLRFFKSTITFSDVLRAKPNPEMLNKISRKLRVKPSECAFIGDSVMDIRSAKNAGMTSIGLYRKTGASTLADLQKEKPDYLIRKLTTLPKIFRELDHANKRL</sequence>
<dbReference type="InterPro" id="IPR023214">
    <property type="entry name" value="HAD_sf"/>
</dbReference>
<dbReference type="GO" id="GO:0006281">
    <property type="term" value="P:DNA repair"/>
    <property type="evidence" value="ECO:0007669"/>
    <property type="project" value="TreeGrafter"/>
</dbReference>
<dbReference type="NCBIfam" id="TIGR01549">
    <property type="entry name" value="HAD-SF-IA-v1"/>
    <property type="match status" value="1"/>
</dbReference>
<dbReference type="GO" id="GO:0005829">
    <property type="term" value="C:cytosol"/>
    <property type="evidence" value="ECO:0007669"/>
    <property type="project" value="TreeGrafter"/>
</dbReference>
<evidence type="ECO:0000313" key="2">
    <source>
        <dbReference type="EMBL" id="MBS3061671.1"/>
    </source>
</evidence>
<dbReference type="InterPro" id="IPR041492">
    <property type="entry name" value="HAD_2"/>
</dbReference>
<dbReference type="AlphaFoldDB" id="A0A8T4L4D5"/>
<keyword evidence="2" id="KW-0378">Hydrolase</keyword>
<gene>
    <name evidence="2" type="ORF">J4215_03760</name>
</gene>
<evidence type="ECO:0000313" key="3">
    <source>
        <dbReference type="Proteomes" id="UP000675968"/>
    </source>
</evidence>
<dbReference type="Gene3D" id="3.40.50.1000">
    <property type="entry name" value="HAD superfamily/HAD-like"/>
    <property type="match status" value="1"/>
</dbReference>
<reference evidence="2" key="1">
    <citation type="submission" date="2021-03" db="EMBL/GenBank/DDBJ databases">
        <authorList>
            <person name="Jaffe A."/>
        </authorList>
    </citation>
    <scope>NUCLEOTIDE SEQUENCE</scope>
    <source>
        <strain evidence="2">RIFCSPLOWO2_01_FULL_AR10_48_17</strain>
    </source>
</reference>
<dbReference type="InterPro" id="IPR036412">
    <property type="entry name" value="HAD-like_sf"/>
</dbReference>
<dbReference type="SFLD" id="SFLDG01129">
    <property type="entry name" value="C1.5:_HAD__Beta-PGM__Phosphata"/>
    <property type="match status" value="1"/>
</dbReference>
<comment type="similarity">
    <text evidence="1">Belongs to the HAD-like hydrolase superfamily.</text>
</comment>
<dbReference type="EMBL" id="JAGVWC010000010">
    <property type="protein sequence ID" value="MBS3061671.1"/>
    <property type="molecule type" value="Genomic_DNA"/>
</dbReference>
<dbReference type="Proteomes" id="UP000675968">
    <property type="component" value="Unassembled WGS sequence"/>
</dbReference>
<reference evidence="2" key="2">
    <citation type="submission" date="2021-05" db="EMBL/GenBank/DDBJ databases">
        <title>Protein family content uncovers lineage relationships and bacterial pathway maintenance mechanisms in DPANN archaea.</title>
        <authorList>
            <person name="Castelle C.J."/>
            <person name="Meheust R."/>
            <person name="Jaffe A.L."/>
            <person name="Seitz K."/>
            <person name="Gong X."/>
            <person name="Baker B.J."/>
            <person name="Banfield J.F."/>
        </authorList>
    </citation>
    <scope>NUCLEOTIDE SEQUENCE</scope>
    <source>
        <strain evidence="2">RIFCSPLOWO2_01_FULL_AR10_48_17</strain>
    </source>
</reference>
<dbReference type="GO" id="GO:0008967">
    <property type="term" value="F:phosphoglycolate phosphatase activity"/>
    <property type="evidence" value="ECO:0007669"/>
    <property type="project" value="TreeGrafter"/>
</dbReference>
<dbReference type="SFLD" id="SFLDG01135">
    <property type="entry name" value="C1.5.6:_HAD__Beta-PGM__Phospha"/>
    <property type="match status" value="1"/>
</dbReference>
<comment type="caution">
    <text evidence="2">The sequence shown here is derived from an EMBL/GenBank/DDBJ whole genome shotgun (WGS) entry which is preliminary data.</text>
</comment>
<evidence type="ECO:0000256" key="1">
    <source>
        <dbReference type="ARBA" id="ARBA00007958"/>
    </source>
</evidence>
<dbReference type="NCBIfam" id="TIGR01509">
    <property type="entry name" value="HAD-SF-IA-v3"/>
    <property type="match status" value="1"/>
</dbReference>
<name>A0A8T4L4D5_9ARCH</name>
<accession>A0A8T4L4D5</accession>
<proteinExistence type="inferred from homology"/>
<dbReference type="InterPro" id="IPR050155">
    <property type="entry name" value="HAD-like_hydrolase_sf"/>
</dbReference>
<dbReference type="SFLD" id="SFLDS00003">
    <property type="entry name" value="Haloacid_Dehalogenase"/>
    <property type="match status" value="1"/>
</dbReference>
<dbReference type="InterPro" id="IPR023198">
    <property type="entry name" value="PGP-like_dom2"/>
</dbReference>